<evidence type="ECO:0000313" key="2">
    <source>
        <dbReference type="Proteomes" id="UP001560573"/>
    </source>
</evidence>
<dbReference type="EMBL" id="JAULBC010000001">
    <property type="protein sequence ID" value="MEX6686344.1"/>
    <property type="molecule type" value="Genomic_DNA"/>
</dbReference>
<comment type="caution">
    <text evidence="1">The sequence shown here is derived from an EMBL/GenBank/DDBJ whole genome shotgun (WGS) entry which is preliminary data.</text>
</comment>
<protein>
    <recommendedName>
        <fullName evidence="3">Lipoprotein</fullName>
    </recommendedName>
</protein>
<name>A0ABV3ZD47_9BACT</name>
<evidence type="ECO:0008006" key="3">
    <source>
        <dbReference type="Google" id="ProtNLM"/>
    </source>
</evidence>
<dbReference type="PROSITE" id="PS51257">
    <property type="entry name" value="PROKAR_LIPOPROTEIN"/>
    <property type="match status" value="1"/>
</dbReference>
<sequence>MTKYFITIAALITVGCTPPHKKDHFIELKFITPFTITPASDTIQLGDTLTLGANFSDSVKDILSGKYYRLENFDFNETVIFRELVDSSKCITDQLWNINDFNIFNEVGKIVNAGSWGFVRYVYQDSHYKLRIKIVPKKRGIHAISFLYGLLGKGVGLENIHLGPSDKGGKKIAYLNNIWNIINDGNTNFCLYEQHTKVGSIYNPPAFNDEYNYEKEATYTFVVK</sequence>
<proteinExistence type="predicted"/>
<reference evidence="1 2" key="1">
    <citation type="submission" date="2023-07" db="EMBL/GenBank/DDBJ databases">
        <authorList>
            <person name="Lian W.-H."/>
        </authorList>
    </citation>
    <scope>NUCLEOTIDE SEQUENCE [LARGE SCALE GENOMIC DNA]</scope>
    <source>
        <strain evidence="1 2">SYSU DXS3180</strain>
    </source>
</reference>
<organism evidence="1 2">
    <name type="scientific">Danxiaibacter flavus</name>
    <dbReference type="NCBI Taxonomy" id="3049108"/>
    <lineage>
        <taxon>Bacteria</taxon>
        <taxon>Pseudomonadati</taxon>
        <taxon>Bacteroidota</taxon>
        <taxon>Chitinophagia</taxon>
        <taxon>Chitinophagales</taxon>
        <taxon>Chitinophagaceae</taxon>
        <taxon>Danxiaibacter</taxon>
    </lineage>
</organism>
<keyword evidence="2" id="KW-1185">Reference proteome</keyword>
<dbReference type="Proteomes" id="UP001560573">
    <property type="component" value="Unassembled WGS sequence"/>
</dbReference>
<accession>A0ABV3ZD47</accession>
<dbReference type="RefSeq" id="WP_369327741.1">
    <property type="nucleotide sequence ID" value="NZ_JAULBC010000001.1"/>
</dbReference>
<evidence type="ECO:0000313" key="1">
    <source>
        <dbReference type="EMBL" id="MEX6686344.1"/>
    </source>
</evidence>
<gene>
    <name evidence="1" type="ORF">QTN47_02505</name>
</gene>